<dbReference type="EMBL" id="WQNE01000001">
    <property type="protein sequence ID" value="MVT71608.1"/>
    <property type="molecule type" value="Genomic_DNA"/>
</dbReference>
<dbReference type="InterPro" id="IPR018580">
    <property type="entry name" value="Uncharacterised_YfhO"/>
</dbReference>
<keyword evidence="3" id="KW-1185">Reference proteome</keyword>
<dbReference type="PANTHER" id="PTHR38454">
    <property type="entry name" value="INTEGRAL MEMBRANE PROTEIN-RELATED"/>
    <property type="match status" value="1"/>
</dbReference>
<accession>A0A844SXC8</accession>
<feature type="transmembrane region" description="Helical" evidence="1">
    <location>
        <begin position="222"/>
        <end position="239"/>
    </location>
</feature>
<protein>
    <submittedName>
        <fullName evidence="2">YfhO family protein</fullName>
    </submittedName>
</protein>
<feature type="transmembrane region" description="Helical" evidence="1">
    <location>
        <begin position="404"/>
        <end position="430"/>
    </location>
</feature>
<feature type="transmembrane region" description="Helical" evidence="1">
    <location>
        <begin position="469"/>
        <end position="490"/>
    </location>
</feature>
<feature type="transmembrane region" description="Helical" evidence="1">
    <location>
        <begin position="170"/>
        <end position="189"/>
    </location>
</feature>
<feature type="transmembrane region" description="Helical" evidence="1">
    <location>
        <begin position="300"/>
        <end position="325"/>
    </location>
</feature>
<feature type="transmembrane region" description="Helical" evidence="1">
    <location>
        <begin position="523"/>
        <end position="541"/>
    </location>
</feature>
<feature type="transmembrane region" description="Helical" evidence="1">
    <location>
        <begin position="442"/>
        <end position="463"/>
    </location>
</feature>
<keyword evidence="1" id="KW-1133">Transmembrane helix</keyword>
<comment type="caution">
    <text evidence="2">The sequence shown here is derived from an EMBL/GenBank/DDBJ whole genome shotgun (WGS) entry which is preliminary data.</text>
</comment>
<dbReference type="OrthoDB" id="9772884at2"/>
<dbReference type="Proteomes" id="UP000449969">
    <property type="component" value="Unassembled WGS sequence"/>
</dbReference>
<dbReference type="PANTHER" id="PTHR38454:SF1">
    <property type="entry name" value="INTEGRAL MEMBRANE PROTEIN"/>
    <property type="match status" value="1"/>
</dbReference>
<feature type="transmembrane region" description="Helical" evidence="1">
    <location>
        <begin position="49"/>
        <end position="71"/>
    </location>
</feature>
<name>A0A844SXC8_9BRAD</name>
<evidence type="ECO:0000256" key="1">
    <source>
        <dbReference type="SAM" id="Phobius"/>
    </source>
</evidence>
<dbReference type="AlphaFoldDB" id="A0A844SXC8"/>
<feature type="transmembrane region" description="Helical" evidence="1">
    <location>
        <begin position="196"/>
        <end position="216"/>
    </location>
</feature>
<feature type="transmembrane region" description="Helical" evidence="1">
    <location>
        <begin position="497"/>
        <end position="517"/>
    </location>
</feature>
<keyword evidence="1" id="KW-0812">Transmembrane</keyword>
<dbReference type="RefSeq" id="WP_157326857.1">
    <property type="nucleotide sequence ID" value="NZ_JANADL010000002.1"/>
</dbReference>
<reference evidence="2 3" key="1">
    <citation type="submission" date="2019-12" db="EMBL/GenBank/DDBJ databases">
        <title>Draft genome sequences Bradyrhizobium cajani AMBPC1010, Bradyrhizobium pachyrhizi AMBPC1040 and Bradyrhizobium yuanmingense ALSPC3051, three plant growth promoting strains isolated from nodules of Cajanus cajan L. in Dominican Republic.</title>
        <authorList>
            <person name="Flores-Felix J.D."/>
            <person name="Araujo J."/>
            <person name="Diaz-Alcantara C."/>
            <person name="Gonzalez-Andres F."/>
            <person name="Velazquez E."/>
        </authorList>
    </citation>
    <scope>NUCLEOTIDE SEQUENCE [LARGE SCALE GENOMIC DNA]</scope>
    <source>
        <strain evidence="2 3">1010</strain>
    </source>
</reference>
<feature type="transmembrane region" description="Helical" evidence="1">
    <location>
        <begin position="270"/>
        <end position="288"/>
    </location>
</feature>
<gene>
    <name evidence="2" type="ORF">GPL20_00495</name>
</gene>
<evidence type="ECO:0000313" key="2">
    <source>
        <dbReference type="EMBL" id="MVT71608.1"/>
    </source>
</evidence>
<organism evidence="2 3">
    <name type="scientific">Bradyrhizobium cajani</name>
    <dbReference type="NCBI Taxonomy" id="1928661"/>
    <lineage>
        <taxon>Bacteria</taxon>
        <taxon>Pseudomonadati</taxon>
        <taxon>Pseudomonadota</taxon>
        <taxon>Alphaproteobacteria</taxon>
        <taxon>Hyphomicrobiales</taxon>
        <taxon>Nitrobacteraceae</taxon>
        <taxon>Bradyrhizobium</taxon>
    </lineage>
</organism>
<proteinExistence type="predicted"/>
<dbReference type="Pfam" id="PF09586">
    <property type="entry name" value="YfhO"/>
    <property type="match status" value="1"/>
</dbReference>
<feature type="transmembrane region" description="Helical" evidence="1">
    <location>
        <begin position="814"/>
        <end position="833"/>
    </location>
</feature>
<evidence type="ECO:0000313" key="3">
    <source>
        <dbReference type="Proteomes" id="UP000449969"/>
    </source>
</evidence>
<keyword evidence="1" id="KW-0472">Membrane</keyword>
<sequence>MVHDRRKPPRQRQWLQCVWSGSIVILGRRGFSVLTILAEHKSGPDNRRILGLCALAAIWLIVCAFPDVIFLRASLSNANVVNITYDQQKKVRLFAERENRTTYDGLTDPGGAAFQSEPGIQFVRRSFHDGQSIYWNPYSATGAYGPETLVDIKTSPLSIITALLGGSDGAFHAVFLFLNLIAVFCLLVLLTIEFRLSLIAALAGGVTYLLNGYYIANMGSNVSQTWLYFPVLTLALVSFARRPSALKIVGISCGTGLTLATTFLPTTILTMATALLVGAAASIGHSIPRERGPGSIFRTAGVLIAGQLGGVALALLTLAIVYLPIFEALKYMGTGDFYAKRVFFPTNLFNLISLFTPKHAFESYVPATPQLSQMRGNFAFHQGIIGALIATQIARPWPVFQKTILIPLCVVLFVLIARVYGLAGVSSVVNAIPVIGSLGEQYVWISIGLIFTIVVAFGLQALLESGVRVIPLLVGAAVIAGAFAYTTLVWGKENIKYPLYLGVTLALIEAGVALIILRRTRTAPIIVALSLVLLSWGELTFDVNHYRPVRYDRFLDPAPFIGVLQKQGGLHRIASYGQPGVPPEYGSAYGLYQIGSMNFQLFPRYEDLFNRLILPNPAQRWQTFATLVLAPDADFLNLRGLDFLGVRFLVLPTTYVRLRHFVAESRWKTIYEDAKFTIVENPDPLPRALIVHQVSEGHQTPLDIDRSLREVATSDDPVFIAEARASGILGSRAEPPGQPEPAEITRYDHTKVEISATLSQKGVLVLNDAWHPNWKVWVDGEERHLGLVNQAFRGVLLDPGKHVVEMRYAPRTFLIGKIFSGIGLAVLLCLVLFRRWIDPRLAALIGGAGNGASAQVRRAG</sequence>